<evidence type="ECO:0000256" key="2">
    <source>
        <dbReference type="SAM" id="Phobius"/>
    </source>
</evidence>
<protein>
    <submittedName>
        <fullName evidence="3">Uncharacterized protein</fullName>
    </submittedName>
</protein>
<keyword evidence="2" id="KW-1133">Transmembrane helix</keyword>
<feature type="region of interest" description="Disordered" evidence="1">
    <location>
        <begin position="49"/>
        <end position="70"/>
    </location>
</feature>
<evidence type="ECO:0000313" key="4">
    <source>
        <dbReference type="Proteomes" id="UP000726105"/>
    </source>
</evidence>
<keyword evidence="2" id="KW-0472">Membrane</keyword>
<reference evidence="3 4" key="1">
    <citation type="submission" date="2020-10" db="EMBL/GenBank/DDBJ databases">
        <title>Connecting structure to function with the recovery of over 1000 high-quality activated sludge metagenome-assembled genomes encoding full-length rRNA genes using long-read sequencing.</title>
        <authorList>
            <person name="Singleton C.M."/>
            <person name="Petriglieri F."/>
            <person name="Kristensen J.M."/>
            <person name="Kirkegaard R.H."/>
            <person name="Michaelsen T.Y."/>
            <person name="Andersen M.H."/>
            <person name="Karst S.M."/>
            <person name="Dueholm M.S."/>
            <person name="Nielsen P.H."/>
            <person name="Albertsen M."/>
        </authorList>
    </citation>
    <scope>NUCLEOTIDE SEQUENCE [LARGE SCALE GENOMIC DNA]</scope>
    <source>
        <strain evidence="3">Ega_18-Q3-R5-49_MAXAC.001</strain>
    </source>
</reference>
<dbReference type="EMBL" id="JADJIB010000011">
    <property type="protein sequence ID" value="MBK7274689.1"/>
    <property type="molecule type" value="Genomic_DNA"/>
</dbReference>
<gene>
    <name evidence="3" type="ORF">IPI13_16550</name>
</gene>
<proteinExistence type="predicted"/>
<organism evidence="3 4">
    <name type="scientific">Candidatus Phosphoribacter hodrii</name>
    <dbReference type="NCBI Taxonomy" id="2953743"/>
    <lineage>
        <taxon>Bacteria</taxon>
        <taxon>Bacillati</taxon>
        <taxon>Actinomycetota</taxon>
        <taxon>Actinomycetes</taxon>
        <taxon>Micrococcales</taxon>
        <taxon>Dermatophilaceae</taxon>
        <taxon>Candidatus Phosphoribacter</taxon>
    </lineage>
</organism>
<sequence length="70" mass="7376">MSARRGSAVRKVGHSAAELEPEHRRDGVGFLLIAVAIVVAARWWGFQGSSATSSMLSPPGRSDGSPTPCR</sequence>
<feature type="transmembrane region" description="Helical" evidence="2">
    <location>
        <begin position="28"/>
        <end position="46"/>
    </location>
</feature>
<keyword evidence="2" id="KW-0812">Transmembrane</keyword>
<comment type="caution">
    <text evidence="3">The sequence shown here is derived from an EMBL/GenBank/DDBJ whole genome shotgun (WGS) entry which is preliminary data.</text>
</comment>
<feature type="region of interest" description="Disordered" evidence="1">
    <location>
        <begin position="1"/>
        <end position="20"/>
    </location>
</feature>
<evidence type="ECO:0000313" key="3">
    <source>
        <dbReference type="EMBL" id="MBK7274689.1"/>
    </source>
</evidence>
<dbReference type="AlphaFoldDB" id="A0A935M893"/>
<accession>A0A935M893</accession>
<dbReference type="Proteomes" id="UP000726105">
    <property type="component" value="Unassembled WGS sequence"/>
</dbReference>
<name>A0A935M893_9MICO</name>
<evidence type="ECO:0000256" key="1">
    <source>
        <dbReference type="SAM" id="MobiDB-lite"/>
    </source>
</evidence>